<feature type="region of interest" description="Disordered" evidence="5">
    <location>
        <begin position="1"/>
        <end position="33"/>
    </location>
</feature>
<evidence type="ECO:0000313" key="8">
    <source>
        <dbReference type="RefSeq" id="XP_053058768.1"/>
    </source>
</evidence>
<feature type="domain" description="SAM" evidence="6">
    <location>
        <begin position="876"/>
        <end position="942"/>
    </location>
</feature>
<dbReference type="InterPro" id="IPR037622">
    <property type="entry name" value="LIP-1_SAM_3"/>
</dbReference>
<dbReference type="InterPro" id="IPR037621">
    <property type="entry name" value="LIP-1_SAM_2"/>
</dbReference>
<dbReference type="InterPro" id="IPR001660">
    <property type="entry name" value="SAM"/>
</dbReference>
<reference evidence="8" key="1">
    <citation type="submission" date="2025-08" db="UniProtKB">
        <authorList>
            <consortium name="RefSeq"/>
        </authorList>
    </citation>
    <scope>IDENTIFICATION</scope>
    <source>
        <tissue evidence="8">Blood</tissue>
    </source>
</reference>
<dbReference type="CDD" id="cd09565">
    <property type="entry name" value="SAM_liprin-alpha1_2_3_4_repeat2"/>
    <property type="match status" value="1"/>
</dbReference>
<dbReference type="RefSeq" id="XP_053058768.1">
    <property type="nucleotide sequence ID" value="XM_053202793.1"/>
</dbReference>
<evidence type="ECO:0000256" key="4">
    <source>
        <dbReference type="SAM" id="Coils"/>
    </source>
</evidence>
<feature type="domain" description="SAM" evidence="6">
    <location>
        <begin position="968"/>
        <end position="1025"/>
    </location>
</feature>
<feature type="compositionally biased region" description="Low complexity" evidence="5">
    <location>
        <begin position="675"/>
        <end position="688"/>
    </location>
</feature>
<feature type="coiled-coil region" evidence="4">
    <location>
        <begin position="97"/>
        <end position="131"/>
    </location>
</feature>
<evidence type="ECO:0000313" key="7">
    <source>
        <dbReference type="Proteomes" id="UP001652583"/>
    </source>
</evidence>
<keyword evidence="2" id="KW-0677">Repeat</keyword>
<dbReference type="PANTHER" id="PTHR12587:SF15">
    <property type="entry name" value="LIPRIN-ALPHA-1"/>
    <property type="match status" value="1"/>
</dbReference>
<dbReference type="Pfam" id="PF25526">
    <property type="entry name" value="LIP-1"/>
    <property type="match status" value="1"/>
</dbReference>
<feature type="compositionally biased region" description="Basic and acidic residues" evidence="5">
    <location>
        <begin position="723"/>
        <end position="734"/>
    </location>
</feature>
<evidence type="ECO:0000259" key="6">
    <source>
        <dbReference type="PROSITE" id="PS50105"/>
    </source>
</evidence>
<proteinExistence type="inferred from homology"/>
<dbReference type="InterPro" id="IPR037620">
    <property type="entry name" value="LIP-1_SAM_1"/>
</dbReference>
<accession>A0ABM3NH68</accession>
<keyword evidence="3 4" id="KW-0175">Coiled coil</keyword>
<dbReference type="CDD" id="cd09568">
    <property type="entry name" value="SAM_liprin-alpha1_2_3_4_repeat3"/>
    <property type="match status" value="1"/>
</dbReference>
<dbReference type="InterPro" id="IPR013761">
    <property type="entry name" value="SAM/pointed_sf"/>
</dbReference>
<organism evidence="7 8">
    <name type="scientific">Acinonyx jubatus</name>
    <name type="common">Cheetah</name>
    <dbReference type="NCBI Taxonomy" id="32536"/>
    <lineage>
        <taxon>Eukaryota</taxon>
        <taxon>Metazoa</taxon>
        <taxon>Chordata</taxon>
        <taxon>Craniata</taxon>
        <taxon>Vertebrata</taxon>
        <taxon>Euteleostomi</taxon>
        <taxon>Mammalia</taxon>
        <taxon>Eutheria</taxon>
        <taxon>Laurasiatheria</taxon>
        <taxon>Carnivora</taxon>
        <taxon>Feliformia</taxon>
        <taxon>Felidae</taxon>
        <taxon>Felinae</taxon>
        <taxon>Acinonyx</taxon>
    </lineage>
</organism>
<dbReference type="Proteomes" id="UP001652583">
    <property type="component" value="Chromosome D1"/>
</dbReference>
<dbReference type="SUPFAM" id="SSF47769">
    <property type="entry name" value="SAM/Pointed domain"/>
    <property type="match status" value="3"/>
</dbReference>
<protein>
    <submittedName>
        <fullName evidence="8">Liprin-alpha-1 isoform X7</fullName>
    </submittedName>
</protein>
<feature type="domain" description="SAM" evidence="6">
    <location>
        <begin position="1049"/>
        <end position="1118"/>
    </location>
</feature>
<evidence type="ECO:0000256" key="2">
    <source>
        <dbReference type="ARBA" id="ARBA00022737"/>
    </source>
</evidence>
<evidence type="ECO:0000256" key="1">
    <source>
        <dbReference type="ARBA" id="ARBA00007026"/>
    </source>
</evidence>
<dbReference type="Pfam" id="PF07647">
    <property type="entry name" value="SAM_2"/>
    <property type="match status" value="1"/>
</dbReference>
<feature type="compositionally biased region" description="Basic and acidic residues" evidence="5">
    <location>
        <begin position="648"/>
        <end position="660"/>
    </location>
</feature>
<evidence type="ECO:0000256" key="3">
    <source>
        <dbReference type="ARBA" id="ARBA00023054"/>
    </source>
</evidence>
<dbReference type="PANTHER" id="PTHR12587">
    <property type="entry name" value="LAR INTERACTING PROTEIN LIP -RELATED PROTEIN"/>
    <property type="match status" value="1"/>
</dbReference>
<dbReference type="InterPro" id="IPR057892">
    <property type="entry name" value="LIP-1_CC2"/>
</dbReference>
<sequence>MMCEVMPTISEAEGPPGGSGTHGSGSPSQPDADSHFEQLMVSMLEERDRLLDTLRETQETLALTQGKLHEVGHERDSLQRQLNTALPQEFAALTKELNVCREQLLEREEEIAELKAERNNTRLLLEHLECLVSRHERSLRMTVVKRQAQSPAGVSSEVEVLKALKSLFEHHKALDEKVRERLRVALERCSLLEEELGATHKELMILKEQNNQKKTLTDGVHAINHEQESMPSTNGKRASDGSLSHEEDLAKVIELQEIIDKQSKEQSQMKERLAALSAHVAELEEDLDTARKDLIKSEEVNTKLQRDVREAVAQKEDMEERITTLEKRYLAAQREATSVHDLNDKLENEIANKDSMHRQTEDKNRQLQERLELAEQKLQQTLRKAETLPEVEAELAQRVAALSKAEERHGNIEERLRQMEAQLEEKNQELQRARQREKMNEEHNKRLSDTVDKLLSESNERLQLHLKERMAALEDKNSLLREVENVKKQLEETQREKDRLLLNVEALRAELEQARLRGSSLHHGRPHLGSVPDFRFPLADGPTDAYSSAVLRPRKGRVAALRDEPSKARTLNEQDWERAQQASVLANVAQAFESDVDVSDGEDDGDTLFSSAALLSPSGQADAQTLAMMLQEQLDAINKEIRLIQEEKESAEQRAEEIESRVGSGGLDSPGRFRPAGSGAPHPASPLAGPSPPHSGRSTPRRGPHSPAREVDRLGVMTLLPASREEVRDDKATIKCETSPPSSPRSLRLDRLHQGVLHAASHEDIRDARNSTGSQDGPVSNPSSSNSSQDSLHKAPKKKGIKSSIGRLFGKKEKGRPGHAGKDPAGPAAVLEVENSSQDALGLSKLGGQAEKNRKLQKKHELLEEARRQGLPFAQWDGPTVVVWLELWVGMPAWYVAACRANVKSGAIMSALSDTEIQREIGISNPLHRLKLRLAIQEIMSLTSPSAPPTSRTTLAYGDMNHEWIGNEWLPSLGLAQYRSYFMECLVDARMLDHLTKKDLRGQLKMVDSFHRNSFQCGIMCLRRLNYDRKELERKREESQSEVKDVLVWSNDRVIRWVLSIGLKEFANNLVESGVHGALMALDETFDFNALALLLQIPTQNTQARAVLEREFNNLLVMGTDRRFDEDDDKSFRRAPSWRKKFRPKDVRGLAAGSAETLPANFRVTSSLSSPSMQPKKIQLDVYPHYFYR</sequence>
<dbReference type="PROSITE" id="PS50105">
    <property type="entry name" value="SAM_DOMAIN"/>
    <property type="match status" value="3"/>
</dbReference>
<feature type="region of interest" description="Disordered" evidence="5">
    <location>
        <begin position="426"/>
        <end position="446"/>
    </location>
</feature>
<feature type="coiled-coil region" evidence="4">
    <location>
        <begin position="469"/>
        <end position="517"/>
    </location>
</feature>
<gene>
    <name evidence="8" type="primary">PPFIA1</name>
</gene>
<dbReference type="Pfam" id="PF00536">
    <property type="entry name" value="SAM_1"/>
    <property type="match status" value="1"/>
</dbReference>
<comment type="similarity">
    <text evidence="1">Belongs to the liprin family. Liprin-alpha subfamily.</text>
</comment>
<dbReference type="SMART" id="SM00454">
    <property type="entry name" value="SAM"/>
    <property type="match status" value="3"/>
</dbReference>
<evidence type="ECO:0000256" key="5">
    <source>
        <dbReference type="SAM" id="MobiDB-lite"/>
    </source>
</evidence>
<feature type="compositionally biased region" description="Basic and acidic residues" evidence="5">
    <location>
        <begin position="760"/>
        <end position="769"/>
    </location>
</feature>
<dbReference type="GeneID" id="106982864"/>
<feature type="region of interest" description="Disordered" evidence="5">
    <location>
        <begin position="648"/>
        <end position="748"/>
    </location>
</feature>
<feature type="compositionally biased region" description="Basic and acidic residues" evidence="5">
    <location>
        <begin position="810"/>
        <end position="822"/>
    </location>
</feature>
<dbReference type="Gene3D" id="1.10.150.50">
    <property type="entry name" value="Transcription Factor, Ets-1"/>
    <property type="match status" value="3"/>
</dbReference>
<name>A0ABM3NH68_ACIJB</name>
<feature type="region of interest" description="Disordered" evidence="5">
    <location>
        <begin position="760"/>
        <end position="826"/>
    </location>
</feature>
<dbReference type="CDD" id="cd09562">
    <property type="entry name" value="SAM_liprin-alpha1_2_3_4_repeat1"/>
    <property type="match status" value="1"/>
</dbReference>
<keyword evidence="7" id="KW-1185">Reference proteome</keyword>
<dbReference type="InterPro" id="IPR029515">
    <property type="entry name" value="Liprin"/>
</dbReference>